<dbReference type="NCBIfam" id="TIGR01590">
    <property type="entry name" value="yir-bir-cir_Pla"/>
    <property type="match status" value="1"/>
</dbReference>
<dbReference type="KEGG" id="pcb:PCHAS_0115300"/>
<keyword evidence="1" id="KW-0812">Transmembrane</keyword>
<keyword evidence="3" id="KW-1185">Reference proteome</keyword>
<name>A0A4V0K250_PLACU</name>
<dbReference type="Pfam" id="PF06022">
    <property type="entry name" value="Cir_Bir_Yir"/>
    <property type="match status" value="1"/>
</dbReference>
<dbReference type="Proteomes" id="UP000071118">
    <property type="component" value="Chromosome 1"/>
</dbReference>
<dbReference type="AlphaFoldDB" id="A0A4V0K250"/>
<dbReference type="RefSeq" id="XP_016653049.1">
    <property type="nucleotide sequence ID" value="XM_016798386.1"/>
</dbReference>
<dbReference type="VEuPathDB" id="PlasmoDB:PCHAS_0115300"/>
<keyword evidence="1" id="KW-1133">Transmembrane helix</keyword>
<proteinExistence type="predicted"/>
<dbReference type="InterPro" id="IPR006477">
    <property type="entry name" value="Yir_bir_cir"/>
</dbReference>
<keyword evidence="1" id="KW-0472">Membrane</keyword>
<evidence type="ECO:0000313" key="3">
    <source>
        <dbReference type="Proteomes" id="UP000071118"/>
    </source>
</evidence>
<protein>
    <submittedName>
        <fullName evidence="2">CIR protein</fullName>
    </submittedName>
</protein>
<evidence type="ECO:0000256" key="1">
    <source>
        <dbReference type="SAM" id="Phobius"/>
    </source>
</evidence>
<evidence type="ECO:0000313" key="2">
    <source>
        <dbReference type="EMBL" id="VTZ66334.1"/>
    </source>
</evidence>
<dbReference type="EMBL" id="LK022878">
    <property type="protein sequence ID" value="VTZ66334.1"/>
    <property type="molecule type" value="Genomic_DNA"/>
</dbReference>
<gene>
    <name evidence="2" type="ORF">PCHAS_0115300</name>
</gene>
<reference evidence="2 3" key="1">
    <citation type="journal article" date="2014" name="BMC Biol.">
        <title>A comprehensive evaluation of rodent malaria parasite genomes and gene expression.</title>
        <authorList>
            <person name="Otto T.D."/>
            <person name="Bohme U."/>
            <person name="Jackson A.P."/>
            <person name="Hunt M."/>
            <person name="Franke-Fayard B."/>
            <person name="Hoeijmakers W.A."/>
            <person name="Religa A.A."/>
            <person name="Robertson L."/>
            <person name="Sanders M."/>
            <person name="Ogun S.A."/>
            <person name="Cunningham D."/>
            <person name="Erhart A."/>
            <person name="Billker O."/>
            <person name="Khan S.M."/>
            <person name="Stunnenberg H.G."/>
            <person name="Langhorne J."/>
            <person name="Holder A.A."/>
            <person name="Waters A.P."/>
            <person name="Newbold C.I."/>
            <person name="Pain A."/>
            <person name="Berriman M."/>
            <person name="Janse C.J."/>
        </authorList>
    </citation>
    <scope>NUCLEOTIDE SEQUENCE [LARGE SCALE GENOMIC DNA]</scope>
    <source>
        <strain evidence="2 3">AS</strain>
    </source>
</reference>
<sequence>MDTLCQLFKGFDENLVVKPNNSEFDSDNFPSFNNFCPFTDGGKKQKCNSYEEMVISAFLTLIINFASINDGGNIENDKIAQYAILWLCYKLNQRSENGTSDLNDFHNKYINGIETHILKLPNVNAYNSYKDIIKKQDMKVMDIKDISKLYEPLENLCKLYTGCDEKKGNYTNCSKDAHDFASNFENLNQDSRIIGNNSYREILLSLSTDYNKFKNGCGKKCIDCKDMPTLSEIKTPQSFEHASSSSSIASKLIPGLLIFAIPILLGVAYKYSLFGFDKRLKRIHSREKIKKIKKNVDHYM</sequence>
<feature type="transmembrane region" description="Helical" evidence="1">
    <location>
        <begin position="252"/>
        <end position="272"/>
    </location>
</feature>
<dbReference type="GeneID" id="27794555"/>
<organism evidence="2 3">
    <name type="scientific">Plasmodium chabaudi chabaudi</name>
    <dbReference type="NCBI Taxonomy" id="31271"/>
    <lineage>
        <taxon>Eukaryota</taxon>
        <taxon>Sar</taxon>
        <taxon>Alveolata</taxon>
        <taxon>Apicomplexa</taxon>
        <taxon>Aconoidasida</taxon>
        <taxon>Haemosporida</taxon>
        <taxon>Plasmodiidae</taxon>
        <taxon>Plasmodium</taxon>
        <taxon>Plasmodium (Vinckeia)</taxon>
    </lineage>
</organism>
<accession>A0A4V0K250</accession>